<dbReference type="InterPro" id="IPR000873">
    <property type="entry name" value="AMP-dep_synth/lig_dom"/>
</dbReference>
<dbReference type="InterPro" id="IPR042099">
    <property type="entry name" value="ANL_N_sf"/>
</dbReference>
<dbReference type="PANTHER" id="PTHR43201:SF8">
    <property type="entry name" value="ACYL-COA SYNTHETASE FAMILY MEMBER 3"/>
    <property type="match status" value="1"/>
</dbReference>
<dbReference type="GO" id="GO:0006631">
    <property type="term" value="P:fatty acid metabolic process"/>
    <property type="evidence" value="ECO:0007669"/>
    <property type="project" value="TreeGrafter"/>
</dbReference>
<feature type="domain" description="AMP-dependent synthetase/ligase" evidence="2">
    <location>
        <begin position="53"/>
        <end position="458"/>
    </location>
</feature>
<comment type="caution">
    <text evidence="4">The sequence shown here is derived from an EMBL/GenBank/DDBJ whole genome shotgun (WGS) entry which is preliminary data.</text>
</comment>
<protein>
    <recommendedName>
        <fullName evidence="5">Acyl-CoA synthetase family member 3, mitochondrial</fullName>
    </recommendedName>
</protein>
<evidence type="ECO:0000259" key="2">
    <source>
        <dbReference type="Pfam" id="PF00501"/>
    </source>
</evidence>
<organism evidence="4">
    <name type="scientific">Menopon gallinae</name>
    <name type="common">poultry shaft louse</name>
    <dbReference type="NCBI Taxonomy" id="328185"/>
    <lineage>
        <taxon>Eukaryota</taxon>
        <taxon>Metazoa</taxon>
        <taxon>Ecdysozoa</taxon>
        <taxon>Arthropoda</taxon>
        <taxon>Hexapoda</taxon>
        <taxon>Insecta</taxon>
        <taxon>Pterygota</taxon>
        <taxon>Neoptera</taxon>
        <taxon>Paraneoptera</taxon>
        <taxon>Psocodea</taxon>
        <taxon>Troctomorpha</taxon>
        <taxon>Phthiraptera</taxon>
        <taxon>Amblycera</taxon>
        <taxon>Menoponidae</taxon>
        <taxon>Menopon</taxon>
    </lineage>
</organism>
<dbReference type="CDD" id="cd05941">
    <property type="entry name" value="MCS"/>
    <property type="match status" value="1"/>
</dbReference>
<evidence type="ECO:0000313" key="4">
    <source>
        <dbReference type="EMBL" id="KAL0277306.1"/>
    </source>
</evidence>
<dbReference type="EMBL" id="JARGDH010000002">
    <property type="protein sequence ID" value="KAL0277306.1"/>
    <property type="molecule type" value="Genomic_DNA"/>
</dbReference>
<accession>A0AAW2I5V3</accession>
<feature type="domain" description="AMP-binding enzyme C-terminal" evidence="3">
    <location>
        <begin position="508"/>
        <end position="581"/>
    </location>
</feature>
<dbReference type="EMBL" id="JARGDH010000002">
    <property type="protein sequence ID" value="KAL0277307.1"/>
    <property type="molecule type" value="Genomic_DNA"/>
</dbReference>
<dbReference type="Pfam" id="PF13193">
    <property type="entry name" value="AMP-binding_C"/>
    <property type="match status" value="1"/>
</dbReference>
<dbReference type="PROSITE" id="PS00455">
    <property type="entry name" value="AMP_BINDING"/>
    <property type="match status" value="1"/>
</dbReference>
<sequence length="603" mass="67454">MIVHQPVSRSLQHIKNELSACLRFQHTAAKLSPAAAAAAAASTNVNQVKPVFRYANEHLDKLSLHDYRGEYSYKSIFHSSVKLSKEINKLLEYKHNERVAVLCGNDSSYVITQWAAWMAGQIIVPLSKSHPANLLEYYIKDSNADLIVTTSNFADICSELSKKTESKLLVVDEELITQAAVPKESKIADPSNESAPKEPGLKLDAGMEPEFYQNSDAMIIYTSGTSGTPKGVVLTHRNIHSQVQAMWSAWGWTKKDVLLHVLPLHHIHGIVNALVTPLSVGAKVIMLPEFVTNDVWSNLLAVKKSASERVSVFMGVPTMYVKLIEEYDELFAANKRQVEFIRTVLSQKVRLMVSGSAPLRTTILDKWKEISGHTLLERYGMSETGMVLTNPLTGERKAGFVGKPFPSVQVRVVKREDPKEIYVQGDSEKSTVLKQPENSKTISGELLVKGPSVFRTYWNKPNLTTREFVEDWFRTGDTVEYVDGWYKILGRTSVDIIKTGGFKVSALEAEMAIINHPDIEDVAVLGVPDVTWGEKVAAVIVLKQDKNLELAQLREWCKLSLPAYAIPTELKLVDAIPRNQMDKINKKELLKKLFTINEKIDSE</sequence>
<dbReference type="InterPro" id="IPR020845">
    <property type="entry name" value="AMP-binding_CS"/>
</dbReference>
<evidence type="ECO:0008006" key="5">
    <source>
        <dbReference type="Google" id="ProtNLM"/>
    </source>
</evidence>
<evidence type="ECO:0000259" key="3">
    <source>
        <dbReference type="Pfam" id="PF13193"/>
    </source>
</evidence>
<dbReference type="SUPFAM" id="SSF56801">
    <property type="entry name" value="Acetyl-CoA synthetase-like"/>
    <property type="match status" value="1"/>
</dbReference>
<evidence type="ECO:0000256" key="1">
    <source>
        <dbReference type="ARBA" id="ARBA00006432"/>
    </source>
</evidence>
<reference evidence="4" key="1">
    <citation type="journal article" date="2024" name="Gigascience">
        <title>Chromosome-level genome of the poultry shaft louse Menopon gallinae provides insight into the host-switching and adaptive evolution of parasitic lice.</title>
        <authorList>
            <person name="Xu Y."/>
            <person name="Ma L."/>
            <person name="Liu S."/>
            <person name="Liang Y."/>
            <person name="Liu Q."/>
            <person name="He Z."/>
            <person name="Tian L."/>
            <person name="Duan Y."/>
            <person name="Cai W."/>
            <person name="Li H."/>
            <person name="Song F."/>
        </authorList>
    </citation>
    <scope>NUCLEOTIDE SEQUENCE</scope>
    <source>
        <strain evidence="4">Cailab_2023a</strain>
    </source>
</reference>
<dbReference type="GO" id="GO:0031956">
    <property type="term" value="F:medium-chain fatty acid-CoA ligase activity"/>
    <property type="evidence" value="ECO:0007669"/>
    <property type="project" value="TreeGrafter"/>
</dbReference>
<dbReference type="Gene3D" id="3.40.50.12780">
    <property type="entry name" value="N-terminal domain of ligase-like"/>
    <property type="match status" value="1"/>
</dbReference>
<dbReference type="PANTHER" id="PTHR43201">
    <property type="entry name" value="ACYL-COA SYNTHETASE"/>
    <property type="match status" value="1"/>
</dbReference>
<comment type="similarity">
    <text evidence="1">Belongs to the ATP-dependent AMP-binding enzyme family.</text>
</comment>
<gene>
    <name evidence="4" type="ORF">PYX00_004643</name>
</gene>
<dbReference type="InterPro" id="IPR025110">
    <property type="entry name" value="AMP-bd_C"/>
</dbReference>
<name>A0AAW2I5V3_9NEOP</name>
<dbReference type="AlphaFoldDB" id="A0AAW2I5V3"/>
<dbReference type="InterPro" id="IPR045851">
    <property type="entry name" value="AMP-bd_C_sf"/>
</dbReference>
<dbReference type="Pfam" id="PF00501">
    <property type="entry name" value="AMP-binding"/>
    <property type="match status" value="1"/>
</dbReference>
<dbReference type="Gene3D" id="3.30.300.30">
    <property type="match status" value="1"/>
</dbReference>
<dbReference type="EMBL" id="JARGDH010000002">
    <property type="protein sequence ID" value="KAL0277305.1"/>
    <property type="molecule type" value="Genomic_DNA"/>
</dbReference>
<proteinExistence type="inferred from homology"/>